<evidence type="ECO:0000313" key="2">
    <source>
        <dbReference type="Proteomes" id="UP000499080"/>
    </source>
</evidence>
<gene>
    <name evidence="1" type="ORF">AVEN_156595_1</name>
</gene>
<reference evidence="1 2" key="1">
    <citation type="journal article" date="2019" name="Sci. Rep.">
        <title>Orb-weaving spider Araneus ventricosus genome elucidates the spidroin gene catalogue.</title>
        <authorList>
            <person name="Kono N."/>
            <person name="Nakamura H."/>
            <person name="Ohtoshi R."/>
            <person name="Moran D.A.P."/>
            <person name="Shinohara A."/>
            <person name="Yoshida Y."/>
            <person name="Fujiwara M."/>
            <person name="Mori M."/>
            <person name="Tomita M."/>
            <person name="Arakawa K."/>
        </authorList>
    </citation>
    <scope>NUCLEOTIDE SEQUENCE [LARGE SCALE GENOMIC DNA]</scope>
</reference>
<organism evidence="1 2">
    <name type="scientific">Araneus ventricosus</name>
    <name type="common">Orbweaver spider</name>
    <name type="synonym">Epeira ventricosa</name>
    <dbReference type="NCBI Taxonomy" id="182803"/>
    <lineage>
        <taxon>Eukaryota</taxon>
        <taxon>Metazoa</taxon>
        <taxon>Ecdysozoa</taxon>
        <taxon>Arthropoda</taxon>
        <taxon>Chelicerata</taxon>
        <taxon>Arachnida</taxon>
        <taxon>Araneae</taxon>
        <taxon>Araneomorphae</taxon>
        <taxon>Entelegynae</taxon>
        <taxon>Araneoidea</taxon>
        <taxon>Araneidae</taxon>
        <taxon>Araneus</taxon>
    </lineage>
</organism>
<comment type="caution">
    <text evidence="1">The sequence shown here is derived from an EMBL/GenBank/DDBJ whole genome shotgun (WGS) entry which is preliminary data.</text>
</comment>
<name>A0A4Y2EUG8_ARAVE</name>
<dbReference type="Pfam" id="PF14223">
    <property type="entry name" value="Retrotran_gag_2"/>
    <property type="match status" value="1"/>
</dbReference>
<dbReference type="EMBL" id="BGPR01000709">
    <property type="protein sequence ID" value="GBM32501.1"/>
    <property type="molecule type" value="Genomic_DNA"/>
</dbReference>
<proteinExistence type="predicted"/>
<dbReference type="AlphaFoldDB" id="A0A4Y2EUG8"/>
<sequence>MTCGPRSENLVTKTPSFGREKVVIVSRSKGETLPSQPGYQNRPYRKQRSYTTIYMGVERKYQALIADTEDGKTAWDTLKANFEPSSRARLASLVDDFFNSRFDDNEGVRVLVLREETSLLFPLLTCGK</sequence>
<dbReference type="Proteomes" id="UP000499080">
    <property type="component" value="Unassembled WGS sequence"/>
</dbReference>
<protein>
    <submittedName>
        <fullName evidence="1">Uncharacterized protein</fullName>
    </submittedName>
</protein>
<keyword evidence="2" id="KW-1185">Reference proteome</keyword>
<evidence type="ECO:0000313" key="1">
    <source>
        <dbReference type="EMBL" id="GBM32501.1"/>
    </source>
</evidence>
<accession>A0A4Y2EUG8</accession>